<dbReference type="KEGG" id="hcb:HCBAA847_0563"/>
<evidence type="ECO:0000256" key="5">
    <source>
        <dbReference type="ARBA" id="ARBA00037941"/>
    </source>
</evidence>
<gene>
    <name evidence="7" type="ORF">HCBAA847_0563</name>
</gene>
<keyword evidence="4" id="KW-0560">Oxidoreductase</keyword>
<dbReference type="PANTHER" id="PTHR43104:SF2">
    <property type="entry name" value="L-2-HYDROXYGLUTARATE DEHYDROGENASE, MITOCHONDRIAL"/>
    <property type="match status" value="1"/>
</dbReference>
<evidence type="ECO:0000256" key="3">
    <source>
        <dbReference type="ARBA" id="ARBA00022827"/>
    </source>
</evidence>
<evidence type="ECO:0000259" key="6">
    <source>
        <dbReference type="Pfam" id="PF01266"/>
    </source>
</evidence>
<reference evidence="7 8" key="1">
    <citation type="journal article" date="2012" name="J. Bacteriol.">
        <title>Complete Genome Sequence of Helicobacter cinaedi Type Strain ATCC BAA-847.</title>
        <authorList>
            <person name="Miyoshi-Akiyama T."/>
            <person name="Takeshita N."/>
            <person name="Ohmagari N."/>
            <person name="Kirikae T."/>
        </authorList>
    </citation>
    <scope>NUCLEOTIDE SEQUENCE [LARGE SCALE GENOMIC DNA]</scope>
    <source>
        <strain evidence="7 8">ATCC BAA-847</strain>
    </source>
</reference>
<name>A0AAI8MLC0_9HELI</name>
<evidence type="ECO:0000313" key="8">
    <source>
        <dbReference type="Proteomes" id="UP000006036"/>
    </source>
</evidence>
<protein>
    <recommendedName>
        <fullName evidence="6">FAD dependent oxidoreductase domain-containing protein</fullName>
    </recommendedName>
</protein>
<comment type="similarity">
    <text evidence="5">Belongs to the L2HGDH family.</text>
</comment>
<dbReference type="InterPro" id="IPR036188">
    <property type="entry name" value="FAD/NAD-bd_sf"/>
</dbReference>
<evidence type="ECO:0000313" key="7">
    <source>
        <dbReference type="EMBL" id="BAM31805.1"/>
    </source>
</evidence>
<dbReference type="SUPFAM" id="SSF51905">
    <property type="entry name" value="FAD/NAD(P)-binding domain"/>
    <property type="match status" value="1"/>
</dbReference>
<feature type="domain" description="FAD dependent oxidoreductase" evidence="6">
    <location>
        <begin position="8"/>
        <end position="180"/>
    </location>
</feature>
<accession>A0AAI8MLC0</accession>
<dbReference type="EMBL" id="AP012492">
    <property type="protein sequence ID" value="BAM31805.1"/>
    <property type="molecule type" value="Genomic_DNA"/>
</dbReference>
<evidence type="ECO:0000256" key="2">
    <source>
        <dbReference type="ARBA" id="ARBA00022630"/>
    </source>
</evidence>
<comment type="cofactor">
    <cofactor evidence="1">
        <name>FAD</name>
        <dbReference type="ChEBI" id="CHEBI:57692"/>
    </cofactor>
</comment>
<organism evidence="7 8">
    <name type="scientific">Helicobacter cinaedi CCUG 18818 = ATCC BAA-847</name>
    <dbReference type="NCBI Taxonomy" id="537971"/>
    <lineage>
        <taxon>Bacteria</taxon>
        <taxon>Pseudomonadati</taxon>
        <taxon>Campylobacterota</taxon>
        <taxon>Epsilonproteobacteria</taxon>
        <taxon>Campylobacterales</taxon>
        <taxon>Helicobacteraceae</taxon>
        <taxon>Helicobacter</taxon>
    </lineage>
</organism>
<keyword evidence="3" id="KW-0274">FAD</keyword>
<proteinExistence type="inferred from homology"/>
<evidence type="ECO:0000256" key="1">
    <source>
        <dbReference type="ARBA" id="ARBA00001974"/>
    </source>
</evidence>
<dbReference type="Proteomes" id="UP000006036">
    <property type="component" value="Chromosome 1"/>
</dbReference>
<sequence>MPKLDKFDCIIIGGGFFGAYIALQLKEKYNSILVLEQESDLLLHASLNNQARVHNGYHYPRSLSTAVSSSRHFKTFCNEFKSAIKNDFAKYYAIANIGSKTSNTQFYRLFKQFDIFIESVPNHIKAMFNKKLVSDVFLTREYAFDAAILREILKERLESKKIEIATNTQAVCVKEDKVGLCVEIQKIGHSACNAISADSAIAKVAKHNFATIKINGGDSQSETPTLKALSGWGIFKGEGATSRAVAKLQTHTCKFKPLPLKEKENKILRNIDRSDFSPQAELQKETMRETQKLHAPLILNCTYAGINHLLQNSHLPPLPLKFEMTEMALVNVPKSLQNISVTIMDGAFFSLMPYPSKDCYTLSHVRYTPHFAWRDFSLESKLKAYNLQDSNNPPTQTTSPYTILQAFMQNATSNFPLMKADARRYMPILESLEYLDSLYEIKTLQIQNEIDDGRPIIFAKDYGLKGFCTIMGGKIDNIYEIAELITMEFNLSI</sequence>
<keyword evidence="2" id="KW-0285">Flavoprotein</keyword>
<dbReference type="GO" id="GO:0047545">
    <property type="term" value="F:(S)-2-hydroxyglutarate dehydrogenase activity"/>
    <property type="evidence" value="ECO:0007669"/>
    <property type="project" value="TreeGrafter"/>
</dbReference>
<dbReference type="PANTHER" id="PTHR43104">
    <property type="entry name" value="L-2-HYDROXYGLUTARATE DEHYDROGENASE, MITOCHONDRIAL"/>
    <property type="match status" value="1"/>
</dbReference>
<dbReference type="InterPro" id="IPR006076">
    <property type="entry name" value="FAD-dep_OxRdtase"/>
</dbReference>
<dbReference type="RefSeq" id="WP_015453314.1">
    <property type="nucleotide sequence ID" value="NC_020555.1"/>
</dbReference>
<dbReference type="AlphaFoldDB" id="A0AAI8MLC0"/>
<dbReference type="Gene3D" id="3.50.50.60">
    <property type="entry name" value="FAD/NAD(P)-binding domain"/>
    <property type="match status" value="1"/>
</dbReference>
<evidence type="ECO:0000256" key="4">
    <source>
        <dbReference type="ARBA" id="ARBA00023002"/>
    </source>
</evidence>
<dbReference type="Pfam" id="PF01266">
    <property type="entry name" value="DAO"/>
    <property type="match status" value="1"/>
</dbReference>